<dbReference type="CDD" id="cd07897">
    <property type="entry name" value="Adenylation_DNA_ligase_Bac1"/>
    <property type="match status" value="1"/>
</dbReference>
<evidence type="ECO:0000256" key="6">
    <source>
        <dbReference type="ARBA" id="ARBA00022741"/>
    </source>
</evidence>
<evidence type="ECO:0000256" key="5">
    <source>
        <dbReference type="ARBA" id="ARBA00022723"/>
    </source>
</evidence>
<dbReference type="PANTHER" id="PTHR45674">
    <property type="entry name" value="DNA LIGASE 1/3 FAMILY MEMBER"/>
    <property type="match status" value="1"/>
</dbReference>
<evidence type="ECO:0000313" key="15">
    <source>
        <dbReference type="EMBL" id="WAS95402.1"/>
    </source>
</evidence>
<dbReference type="SUPFAM" id="SSF56091">
    <property type="entry name" value="DNA ligase/mRNA capping enzyme, catalytic domain"/>
    <property type="match status" value="1"/>
</dbReference>
<dbReference type="EC" id="6.5.1.1" evidence="1"/>
<dbReference type="Pfam" id="PF04675">
    <property type="entry name" value="DNA_ligase_A_N"/>
    <property type="match status" value="1"/>
</dbReference>
<keyword evidence="16" id="KW-1185">Reference proteome</keyword>
<evidence type="ECO:0000256" key="13">
    <source>
        <dbReference type="ARBA" id="ARBA00034003"/>
    </source>
</evidence>
<dbReference type="NCBIfam" id="NF006701">
    <property type="entry name" value="PRK09247.1"/>
    <property type="match status" value="1"/>
</dbReference>
<dbReference type="CDD" id="cd07972">
    <property type="entry name" value="OBF_DNA_ligase_Arch_LigB"/>
    <property type="match status" value="1"/>
</dbReference>
<proteinExistence type="predicted"/>
<dbReference type="Pfam" id="PF01068">
    <property type="entry name" value="DNA_ligase_A_M"/>
    <property type="match status" value="1"/>
</dbReference>
<dbReference type="SUPFAM" id="SSF50249">
    <property type="entry name" value="Nucleic acid-binding proteins"/>
    <property type="match status" value="1"/>
</dbReference>
<keyword evidence="8" id="KW-0067">ATP-binding</keyword>
<comment type="catalytic activity">
    <reaction evidence="13">
        <text>ATP + (deoxyribonucleotide)n-3'-hydroxyl + 5'-phospho-(deoxyribonucleotide)m = (deoxyribonucleotide)n+m + AMP + diphosphate.</text>
        <dbReference type="EC" id="6.5.1.1"/>
    </reaction>
</comment>
<evidence type="ECO:0000256" key="10">
    <source>
        <dbReference type="ARBA" id="ARBA00023172"/>
    </source>
</evidence>
<sequence length="530" mass="59003">MRAFAALYAALDETTRTGEKVAAIRAYLAAVPPEDAAWAVYFLIGRKPRQAVSTRKLRAWVSEAAGVSEWLFDECHEAVGDLAETAALLLPPPTRTTSMPLHRWVEERLLPLAGKDEAAQKADLRAAWDELDRNERLVFHKLITGAFRVGVSQRLVIAALAELGELAPATVAHRLMGAWQPSAAQFRGLVAAESDQPTTSRPYPFLLAHPLEGDPAELGPRDDWQAEWKFDGIRAQLVRRGGQLFVWSRGEELIGERFPELAPVAGRLSEGTVLDGELLPWRGADILPFAELQRRIGRKNLSRTLLAEVPVTFLAFDVLEAFGRDLRERPLGERRPILEQLLAPLVGDVLRLSPVVAAPTWRELAELRQGSRARNVEGLMLKRKAAPYGVGRVRGDWWKWKLDPLAVDAVLVYAQSGSGRRASLFTDYTFAVWQDGALVPFCKAYSGLTDAELAEVDRFVRGHTLERFGPVRAVTPELVFEIGFEGIARSRRHKSGVAVRFPRILRWRRDKQPADADHLEALEALLGARS</sequence>
<evidence type="ECO:0000259" key="14">
    <source>
        <dbReference type="PROSITE" id="PS50160"/>
    </source>
</evidence>
<dbReference type="SUPFAM" id="SSF117018">
    <property type="entry name" value="ATP-dependent DNA ligase DNA-binding domain"/>
    <property type="match status" value="1"/>
</dbReference>
<keyword evidence="9" id="KW-0460">Magnesium</keyword>
<dbReference type="Proteomes" id="UP001164459">
    <property type="component" value="Chromosome"/>
</dbReference>
<dbReference type="Gene3D" id="1.10.3260.10">
    <property type="entry name" value="DNA ligase, ATP-dependent, N-terminal domain"/>
    <property type="match status" value="1"/>
</dbReference>
<evidence type="ECO:0000256" key="3">
    <source>
        <dbReference type="ARBA" id="ARBA00022618"/>
    </source>
</evidence>
<reference evidence="15" key="1">
    <citation type="submission" date="2022-11" db="EMBL/GenBank/DDBJ databases">
        <title>Minimal conservation of predation-associated metabolite biosynthetic gene clusters underscores biosynthetic potential of Myxococcota including descriptions for ten novel species: Archangium lansinium sp. nov., Myxococcus landrumus sp. nov., Nannocystis bai.</title>
        <authorList>
            <person name="Ahearne A."/>
            <person name="Stevens C."/>
            <person name="Dowd S."/>
        </authorList>
    </citation>
    <scope>NUCLEOTIDE SEQUENCE</scope>
    <source>
        <strain evidence="15">Fl3</strain>
    </source>
</reference>
<keyword evidence="4" id="KW-0235">DNA replication</keyword>
<dbReference type="PROSITE" id="PS00697">
    <property type="entry name" value="DNA_LIGASE_A1"/>
    <property type="match status" value="1"/>
</dbReference>
<keyword evidence="6" id="KW-0547">Nucleotide-binding</keyword>
<keyword evidence="2 15" id="KW-0436">Ligase</keyword>
<gene>
    <name evidence="15" type="ORF">O0S08_04515</name>
</gene>
<keyword evidence="11" id="KW-0234">DNA repair</keyword>
<organism evidence="15 16">
    <name type="scientific">Nannocystis punicea</name>
    <dbReference type="NCBI Taxonomy" id="2995304"/>
    <lineage>
        <taxon>Bacteria</taxon>
        <taxon>Pseudomonadati</taxon>
        <taxon>Myxococcota</taxon>
        <taxon>Polyangia</taxon>
        <taxon>Nannocystales</taxon>
        <taxon>Nannocystaceae</taxon>
        <taxon>Nannocystis</taxon>
    </lineage>
</organism>
<evidence type="ECO:0000256" key="7">
    <source>
        <dbReference type="ARBA" id="ARBA00022763"/>
    </source>
</evidence>
<dbReference type="InterPro" id="IPR050191">
    <property type="entry name" value="ATP-dep_DNA_ligase"/>
</dbReference>
<dbReference type="EMBL" id="CP114040">
    <property type="protein sequence ID" value="WAS95402.1"/>
    <property type="molecule type" value="Genomic_DNA"/>
</dbReference>
<keyword evidence="10" id="KW-0233">DNA recombination</keyword>
<dbReference type="InterPro" id="IPR012309">
    <property type="entry name" value="DNA_ligase_ATP-dep_C"/>
</dbReference>
<dbReference type="Gene3D" id="2.40.50.140">
    <property type="entry name" value="Nucleic acid-binding proteins"/>
    <property type="match status" value="1"/>
</dbReference>
<name>A0ABY7H8H7_9BACT</name>
<dbReference type="InterPro" id="IPR012340">
    <property type="entry name" value="NA-bd_OB-fold"/>
</dbReference>
<dbReference type="PROSITE" id="PS50160">
    <property type="entry name" value="DNA_LIGASE_A3"/>
    <property type="match status" value="1"/>
</dbReference>
<dbReference type="PANTHER" id="PTHR45674:SF13">
    <property type="entry name" value="DNA LIGASE-RELATED"/>
    <property type="match status" value="1"/>
</dbReference>
<dbReference type="InterPro" id="IPR012310">
    <property type="entry name" value="DNA_ligase_ATP-dep_cent"/>
</dbReference>
<dbReference type="InterPro" id="IPR012308">
    <property type="entry name" value="DNA_ligase_ATP-dep_N"/>
</dbReference>
<dbReference type="InterPro" id="IPR016059">
    <property type="entry name" value="DNA_ligase_ATP-dep_CS"/>
</dbReference>
<feature type="domain" description="ATP-dependent DNA ligase family profile" evidence="14">
    <location>
        <begin position="304"/>
        <end position="434"/>
    </location>
</feature>
<dbReference type="GO" id="GO:0003910">
    <property type="term" value="F:DNA ligase (ATP) activity"/>
    <property type="evidence" value="ECO:0007669"/>
    <property type="project" value="UniProtKB-EC"/>
</dbReference>
<keyword evidence="3" id="KW-0132">Cell division</keyword>
<evidence type="ECO:0000256" key="2">
    <source>
        <dbReference type="ARBA" id="ARBA00022598"/>
    </source>
</evidence>
<keyword evidence="5" id="KW-0479">Metal-binding</keyword>
<dbReference type="RefSeq" id="WP_269037734.1">
    <property type="nucleotide sequence ID" value="NZ_CP114040.1"/>
</dbReference>
<dbReference type="InterPro" id="IPR036599">
    <property type="entry name" value="DNA_ligase_N_sf"/>
</dbReference>
<dbReference type="Gene3D" id="3.30.470.30">
    <property type="entry name" value="DNA ligase/mRNA capping enzyme"/>
    <property type="match status" value="1"/>
</dbReference>
<accession>A0ABY7H8H7</accession>
<evidence type="ECO:0000313" key="16">
    <source>
        <dbReference type="Proteomes" id="UP001164459"/>
    </source>
</evidence>
<protein>
    <recommendedName>
        <fullName evidence="1">DNA ligase (ATP)</fullName>
        <ecNumber evidence="1">6.5.1.1</ecNumber>
    </recommendedName>
</protein>
<evidence type="ECO:0000256" key="9">
    <source>
        <dbReference type="ARBA" id="ARBA00022842"/>
    </source>
</evidence>
<dbReference type="NCBIfam" id="TIGR04120">
    <property type="entry name" value="DNA_lig_bact"/>
    <property type="match status" value="1"/>
</dbReference>
<evidence type="ECO:0000256" key="12">
    <source>
        <dbReference type="ARBA" id="ARBA00023306"/>
    </source>
</evidence>
<dbReference type="InterPro" id="IPR026333">
    <property type="entry name" value="ATP_dep_DNA_lig_pp_1105_fam"/>
</dbReference>
<evidence type="ECO:0000256" key="1">
    <source>
        <dbReference type="ARBA" id="ARBA00012727"/>
    </source>
</evidence>
<keyword evidence="12" id="KW-0131">Cell cycle</keyword>
<evidence type="ECO:0000256" key="4">
    <source>
        <dbReference type="ARBA" id="ARBA00022705"/>
    </source>
</evidence>
<keyword evidence="7" id="KW-0227">DNA damage</keyword>
<evidence type="ECO:0000256" key="8">
    <source>
        <dbReference type="ARBA" id="ARBA00022840"/>
    </source>
</evidence>
<evidence type="ECO:0000256" key="11">
    <source>
        <dbReference type="ARBA" id="ARBA00023204"/>
    </source>
</evidence>
<dbReference type="Pfam" id="PF04679">
    <property type="entry name" value="DNA_ligase_A_C"/>
    <property type="match status" value="1"/>
</dbReference>